<dbReference type="InterPro" id="IPR000835">
    <property type="entry name" value="HTH_MarR-typ"/>
</dbReference>
<dbReference type="PANTHER" id="PTHR33164">
    <property type="entry name" value="TRANSCRIPTIONAL REGULATOR, MARR FAMILY"/>
    <property type="match status" value="1"/>
</dbReference>
<dbReference type="PROSITE" id="PS50995">
    <property type="entry name" value="HTH_MARR_2"/>
    <property type="match status" value="1"/>
</dbReference>
<dbReference type="PROSITE" id="PS01117">
    <property type="entry name" value="HTH_MARR_1"/>
    <property type="match status" value="1"/>
</dbReference>
<dbReference type="Pfam" id="PF01047">
    <property type="entry name" value="MarR"/>
    <property type="match status" value="1"/>
</dbReference>
<reference evidence="5 6" key="1">
    <citation type="submission" date="2023-02" db="EMBL/GenBank/DDBJ databases">
        <title>Genome sequence of Lacticaseibacillus sp. KACC 23028.</title>
        <authorList>
            <person name="Kim S."/>
            <person name="Heo J."/>
            <person name="Kwon S.-W."/>
        </authorList>
    </citation>
    <scope>NUCLEOTIDE SEQUENCE [LARGE SCALE GENOMIC DNA]</scope>
    <source>
        <strain evidence="5 6">KACC 23028</strain>
    </source>
</reference>
<name>A0ABY7WTZ0_9LACO</name>
<protein>
    <submittedName>
        <fullName evidence="5">MarR family transcriptional regulator</fullName>
    </submittedName>
</protein>
<gene>
    <name evidence="5" type="ORF">PQ472_03065</name>
</gene>
<keyword evidence="2" id="KW-0238">DNA-binding</keyword>
<dbReference type="RefSeq" id="WP_274261248.1">
    <property type="nucleotide sequence ID" value="NZ_CP117884.1"/>
</dbReference>
<keyword evidence="6" id="KW-1185">Reference proteome</keyword>
<dbReference type="PANTHER" id="PTHR33164:SF43">
    <property type="entry name" value="HTH-TYPE TRANSCRIPTIONAL REPRESSOR YETL"/>
    <property type="match status" value="1"/>
</dbReference>
<sequence length="117" mass="12686">MPKHLRVLFLIIGISRLQGMALRLVNERSGITMTELAAQMWSTNSQLTGIITALEGKGLVARERNPDNRRVVNVMPTTQGLAVIQRNIAAVASRYEAQLGSLTPAEHEEVAGIGQPA</sequence>
<keyword evidence="1" id="KW-0805">Transcription regulation</keyword>
<evidence type="ECO:0000256" key="2">
    <source>
        <dbReference type="ARBA" id="ARBA00023125"/>
    </source>
</evidence>
<dbReference type="Proteomes" id="UP001220377">
    <property type="component" value="Chromosome"/>
</dbReference>
<accession>A0ABY7WTZ0</accession>
<dbReference type="InterPro" id="IPR036390">
    <property type="entry name" value="WH_DNA-bd_sf"/>
</dbReference>
<feature type="domain" description="HTH marR-type" evidence="4">
    <location>
        <begin position="1"/>
        <end position="117"/>
    </location>
</feature>
<evidence type="ECO:0000313" key="5">
    <source>
        <dbReference type="EMBL" id="WDF83231.1"/>
    </source>
</evidence>
<keyword evidence="3" id="KW-0804">Transcription</keyword>
<dbReference type="InterPro" id="IPR023187">
    <property type="entry name" value="Tscrpt_reg_MarR-type_CS"/>
</dbReference>
<dbReference type="InterPro" id="IPR036388">
    <property type="entry name" value="WH-like_DNA-bd_sf"/>
</dbReference>
<evidence type="ECO:0000256" key="1">
    <source>
        <dbReference type="ARBA" id="ARBA00023015"/>
    </source>
</evidence>
<dbReference type="InterPro" id="IPR039422">
    <property type="entry name" value="MarR/SlyA-like"/>
</dbReference>
<organism evidence="5 6">
    <name type="scientific">Lacticaseibacillus pabuli</name>
    <dbReference type="NCBI Taxonomy" id="3025672"/>
    <lineage>
        <taxon>Bacteria</taxon>
        <taxon>Bacillati</taxon>
        <taxon>Bacillota</taxon>
        <taxon>Bacilli</taxon>
        <taxon>Lactobacillales</taxon>
        <taxon>Lactobacillaceae</taxon>
        <taxon>Lacticaseibacillus</taxon>
    </lineage>
</organism>
<dbReference type="EMBL" id="CP117884">
    <property type="protein sequence ID" value="WDF83231.1"/>
    <property type="molecule type" value="Genomic_DNA"/>
</dbReference>
<dbReference type="Gene3D" id="1.10.10.10">
    <property type="entry name" value="Winged helix-like DNA-binding domain superfamily/Winged helix DNA-binding domain"/>
    <property type="match status" value="1"/>
</dbReference>
<evidence type="ECO:0000259" key="4">
    <source>
        <dbReference type="PROSITE" id="PS50995"/>
    </source>
</evidence>
<proteinExistence type="predicted"/>
<evidence type="ECO:0000313" key="6">
    <source>
        <dbReference type="Proteomes" id="UP001220377"/>
    </source>
</evidence>
<evidence type="ECO:0000256" key="3">
    <source>
        <dbReference type="ARBA" id="ARBA00023163"/>
    </source>
</evidence>
<dbReference type="SUPFAM" id="SSF46785">
    <property type="entry name" value="Winged helix' DNA-binding domain"/>
    <property type="match status" value="1"/>
</dbReference>
<dbReference type="SMART" id="SM00347">
    <property type="entry name" value="HTH_MARR"/>
    <property type="match status" value="1"/>
</dbReference>